<dbReference type="PROSITE" id="PS00455">
    <property type="entry name" value="AMP_BINDING"/>
    <property type="match status" value="1"/>
</dbReference>
<dbReference type="Pfam" id="PF00501">
    <property type="entry name" value="AMP-binding"/>
    <property type="match status" value="1"/>
</dbReference>
<accession>W1NJB0</accession>
<evidence type="ECO:0000259" key="3">
    <source>
        <dbReference type="Pfam" id="PF00501"/>
    </source>
</evidence>
<evidence type="ECO:0000313" key="4">
    <source>
        <dbReference type="EMBL" id="ERM95603.1"/>
    </source>
</evidence>
<dbReference type="AlphaFoldDB" id="W1NJB0"/>
<dbReference type="HOGENOM" id="CLU_000022_59_2_1"/>
<feature type="domain" description="AMP-dependent synthetase/ligase" evidence="3">
    <location>
        <begin position="48"/>
        <end position="324"/>
    </location>
</feature>
<dbReference type="STRING" id="13333.W1NJB0"/>
<feature type="region of interest" description="Disordered" evidence="2">
    <location>
        <begin position="349"/>
        <end position="369"/>
    </location>
</feature>
<dbReference type="Proteomes" id="UP000017836">
    <property type="component" value="Unassembled WGS sequence"/>
</dbReference>
<dbReference type="GO" id="GO:0016405">
    <property type="term" value="F:CoA-ligase activity"/>
    <property type="evidence" value="ECO:0000318"/>
    <property type="project" value="GO_Central"/>
</dbReference>
<name>W1NJB0_AMBTC</name>
<dbReference type="OMA" id="ALEWVVC"/>
<dbReference type="EMBL" id="KI397474">
    <property type="protein sequence ID" value="ERM95603.1"/>
    <property type="molecule type" value="Genomic_DNA"/>
</dbReference>
<dbReference type="PANTHER" id="PTHR24096:SF251">
    <property type="entry name" value="4-COUMARATE--COA LIGASE-LIKE 9"/>
    <property type="match status" value="1"/>
</dbReference>
<evidence type="ECO:0000256" key="2">
    <source>
        <dbReference type="SAM" id="MobiDB-lite"/>
    </source>
</evidence>
<evidence type="ECO:0000256" key="1">
    <source>
        <dbReference type="ARBA" id="ARBA00022598"/>
    </source>
</evidence>
<dbReference type="InterPro" id="IPR000873">
    <property type="entry name" value="AMP-dep_synth/lig_dom"/>
</dbReference>
<protein>
    <recommendedName>
        <fullName evidence="3">AMP-dependent synthetase/ligase domain-containing protein</fullName>
    </recommendedName>
</protein>
<keyword evidence="5" id="KW-1185">Reference proteome</keyword>
<dbReference type="Gene3D" id="3.40.50.980">
    <property type="match status" value="2"/>
</dbReference>
<dbReference type="InterPro" id="IPR020845">
    <property type="entry name" value="AMP-binding_CS"/>
</dbReference>
<dbReference type="eggNOG" id="KOG1176">
    <property type="taxonomic scope" value="Eukaryota"/>
</dbReference>
<evidence type="ECO:0000313" key="5">
    <source>
        <dbReference type="Proteomes" id="UP000017836"/>
    </source>
</evidence>
<dbReference type="SUPFAM" id="SSF56801">
    <property type="entry name" value="Acetyl-CoA synthetase-like"/>
    <property type="match status" value="1"/>
</dbReference>
<keyword evidence="1" id="KW-0436">Ligase</keyword>
<organism evidence="4 5">
    <name type="scientific">Amborella trichopoda</name>
    <dbReference type="NCBI Taxonomy" id="13333"/>
    <lineage>
        <taxon>Eukaryota</taxon>
        <taxon>Viridiplantae</taxon>
        <taxon>Streptophyta</taxon>
        <taxon>Embryophyta</taxon>
        <taxon>Tracheophyta</taxon>
        <taxon>Spermatophyta</taxon>
        <taxon>Magnoliopsida</taxon>
        <taxon>Amborellales</taxon>
        <taxon>Amborellaceae</taxon>
        <taxon>Amborella</taxon>
    </lineage>
</organism>
<dbReference type="Gramene" id="ERM95603">
    <property type="protein sequence ID" value="ERM95603"/>
    <property type="gene ID" value="AMTR_s00023p00136780"/>
</dbReference>
<proteinExistence type="predicted"/>
<sequence>MGPRPSCIDPKSGFCRDKGTFYSLRPTPNLTPLDLTSYIFSLIPNPPPSSPALVDVSAKSLISYGDLRSMVSSLSFSLQSEFAIQKGDGVFILSPSSIYIPIISLSSLSLGAIVSPSNPINTKSEIEHQIQISKPALIFAHSSAAHKIPAQNRVISIDSLEFRRLIESPRSSPERVTIDPDDPASILYSSGTTGRVKGVIWTQRNYTAMLAELLSLRIEKRTCSFITVPLFHAYGFAVCLKGLAFGETVVLTGEGMFEVRFVCRAVEEWRVTHLVAAPLVLAAMSTGEEAKGFDLGSLEAVIIGGAPLGKEMITRFKRRFPWVIVAQGCDRLVARLIGPALKREGMSYKMWPEDQPGPGQHSPTAGQPSPALPCPAWSCTLPFGQVQARARPALLRQAPTVAGSSYTHYFFYSVKLYTVLSLPSISLSMDS</sequence>
<dbReference type="PANTHER" id="PTHR24096">
    <property type="entry name" value="LONG-CHAIN-FATTY-ACID--COA LIGASE"/>
    <property type="match status" value="1"/>
</dbReference>
<reference evidence="5" key="1">
    <citation type="journal article" date="2013" name="Science">
        <title>The Amborella genome and the evolution of flowering plants.</title>
        <authorList>
            <consortium name="Amborella Genome Project"/>
        </authorList>
    </citation>
    <scope>NUCLEOTIDE SEQUENCE [LARGE SCALE GENOMIC DNA]</scope>
</reference>
<gene>
    <name evidence="4" type="ORF">AMTR_s00023p00136780</name>
</gene>